<keyword evidence="2" id="KW-0808">Transferase</keyword>
<evidence type="ECO:0000256" key="5">
    <source>
        <dbReference type="ARBA" id="ARBA00022840"/>
    </source>
</evidence>
<proteinExistence type="predicted"/>
<accession>A0AAV5UMF7</accession>
<dbReference type="GO" id="GO:0035556">
    <property type="term" value="P:intracellular signal transduction"/>
    <property type="evidence" value="ECO:0007669"/>
    <property type="project" value="TreeGrafter"/>
</dbReference>
<keyword evidence="3" id="KW-0547">Nucleotide-binding</keyword>
<organism evidence="8 9">
    <name type="scientific">Pristionchus entomophagus</name>
    <dbReference type="NCBI Taxonomy" id="358040"/>
    <lineage>
        <taxon>Eukaryota</taxon>
        <taxon>Metazoa</taxon>
        <taxon>Ecdysozoa</taxon>
        <taxon>Nematoda</taxon>
        <taxon>Chromadorea</taxon>
        <taxon>Rhabditida</taxon>
        <taxon>Rhabditina</taxon>
        <taxon>Diplogasteromorpha</taxon>
        <taxon>Diplogasteroidea</taxon>
        <taxon>Neodiplogasteridae</taxon>
        <taxon>Pristionchus</taxon>
    </lineage>
</organism>
<dbReference type="Gene3D" id="1.10.510.10">
    <property type="entry name" value="Transferase(Phosphotransferase) domain 1"/>
    <property type="match status" value="1"/>
</dbReference>
<feature type="region of interest" description="Disordered" evidence="6">
    <location>
        <begin position="217"/>
        <end position="343"/>
    </location>
</feature>
<dbReference type="GO" id="GO:0004674">
    <property type="term" value="F:protein serine/threonine kinase activity"/>
    <property type="evidence" value="ECO:0007669"/>
    <property type="project" value="UniProtKB-KW"/>
</dbReference>
<feature type="compositionally biased region" description="Polar residues" evidence="6">
    <location>
        <begin position="228"/>
        <end position="240"/>
    </location>
</feature>
<dbReference type="SUPFAM" id="SSF56112">
    <property type="entry name" value="Protein kinase-like (PK-like)"/>
    <property type="match status" value="1"/>
</dbReference>
<evidence type="ECO:0000313" key="8">
    <source>
        <dbReference type="EMBL" id="GMT07390.1"/>
    </source>
</evidence>
<dbReference type="Pfam" id="PF00069">
    <property type="entry name" value="Pkinase"/>
    <property type="match status" value="1"/>
</dbReference>
<dbReference type="InterPro" id="IPR000719">
    <property type="entry name" value="Prot_kinase_dom"/>
</dbReference>
<evidence type="ECO:0000313" key="9">
    <source>
        <dbReference type="Proteomes" id="UP001432027"/>
    </source>
</evidence>
<dbReference type="GO" id="GO:0043065">
    <property type="term" value="P:positive regulation of apoptotic process"/>
    <property type="evidence" value="ECO:0007669"/>
    <property type="project" value="TreeGrafter"/>
</dbReference>
<evidence type="ECO:0000256" key="4">
    <source>
        <dbReference type="ARBA" id="ARBA00022777"/>
    </source>
</evidence>
<dbReference type="PANTHER" id="PTHR24342:SF20">
    <property type="entry name" value="MYOSIN LIGHT CHAIN KINASE, SMOOTH MUSCLE"/>
    <property type="match status" value="1"/>
</dbReference>
<dbReference type="Proteomes" id="UP001432027">
    <property type="component" value="Unassembled WGS sequence"/>
</dbReference>
<feature type="non-terminal residue" evidence="8">
    <location>
        <position position="343"/>
    </location>
</feature>
<dbReference type="EMBL" id="BTSX01000006">
    <property type="protein sequence ID" value="GMT07390.1"/>
    <property type="molecule type" value="Genomic_DNA"/>
</dbReference>
<comment type="caution">
    <text evidence="8">The sequence shown here is derived from an EMBL/GenBank/DDBJ whole genome shotgun (WGS) entry which is preliminary data.</text>
</comment>
<evidence type="ECO:0000256" key="2">
    <source>
        <dbReference type="ARBA" id="ARBA00022679"/>
    </source>
</evidence>
<dbReference type="GO" id="GO:0005524">
    <property type="term" value="F:ATP binding"/>
    <property type="evidence" value="ECO:0007669"/>
    <property type="project" value="UniProtKB-KW"/>
</dbReference>
<reference evidence="8" key="1">
    <citation type="submission" date="2023-10" db="EMBL/GenBank/DDBJ databases">
        <title>Genome assembly of Pristionchus species.</title>
        <authorList>
            <person name="Yoshida K."/>
            <person name="Sommer R.J."/>
        </authorList>
    </citation>
    <scope>NUCLEOTIDE SEQUENCE</scope>
    <source>
        <strain evidence="8">RS0144</strain>
    </source>
</reference>
<keyword evidence="4" id="KW-0418">Kinase</keyword>
<feature type="domain" description="Protein kinase" evidence="7">
    <location>
        <begin position="1"/>
        <end position="127"/>
    </location>
</feature>
<keyword evidence="9" id="KW-1185">Reference proteome</keyword>
<evidence type="ECO:0000256" key="1">
    <source>
        <dbReference type="ARBA" id="ARBA00022527"/>
    </source>
</evidence>
<dbReference type="GO" id="GO:0005634">
    <property type="term" value="C:nucleus"/>
    <property type="evidence" value="ECO:0007669"/>
    <property type="project" value="TreeGrafter"/>
</dbReference>
<dbReference type="InterPro" id="IPR011009">
    <property type="entry name" value="Kinase-like_dom_sf"/>
</dbReference>
<evidence type="ECO:0000256" key="6">
    <source>
        <dbReference type="SAM" id="MobiDB-lite"/>
    </source>
</evidence>
<keyword evidence="1" id="KW-0723">Serine/threonine-protein kinase</keyword>
<sequence length="343" mass="39119">MCVSETGNRIKLIDFGLAQYYDGSKDLYYMAGTPEFAAPEVIKYEPLDFRTDMWSVGVITYILLSGYSPFLGDNVAETYVNVERGEWEFTEEFDVVSDVAKDFIKNLLSYDKNNRMYPRECLKHPWIAETRASASIDTLLAQPSIDDGTQLSNKQLKRYVVRRRFRKLAFAVMCYVDFRKILIDLRRRNSVKGEEFFAVAKVPDAPEEQEMGSLLAKKHREDEKTPLSDPSTSDKNQATSDEGAEEKNIVKKKKKSSTTTSSGAAERPKTKKAKKEESPEEVAVFSPSEEETKEKSGHKKRIKKEATSMATSSQEKPAKIVRKSSSDEYKVSRAYYDYNKQSK</sequence>
<dbReference type="SMART" id="SM00220">
    <property type="entry name" value="S_TKc"/>
    <property type="match status" value="1"/>
</dbReference>
<name>A0AAV5UMF7_9BILA</name>
<keyword evidence="5" id="KW-0067">ATP-binding</keyword>
<protein>
    <recommendedName>
        <fullName evidence="7">Protein kinase domain-containing protein</fullName>
    </recommendedName>
</protein>
<evidence type="ECO:0000259" key="7">
    <source>
        <dbReference type="PROSITE" id="PS50011"/>
    </source>
</evidence>
<gene>
    <name evidence="8" type="ORF">PENTCL1PPCAC_29564</name>
</gene>
<evidence type="ECO:0000256" key="3">
    <source>
        <dbReference type="ARBA" id="ARBA00022741"/>
    </source>
</evidence>
<dbReference type="PROSITE" id="PS50011">
    <property type="entry name" value="PROTEIN_KINASE_DOM"/>
    <property type="match status" value="1"/>
</dbReference>
<dbReference type="PANTHER" id="PTHR24342">
    <property type="entry name" value="SERINE/THREONINE-PROTEIN KINASE 17"/>
    <property type="match status" value="1"/>
</dbReference>
<dbReference type="AlphaFoldDB" id="A0AAV5UMF7"/>